<evidence type="ECO:0000256" key="1">
    <source>
        <dbReference type="ARBA" id="ARBA00008455"/>
    </source>
</evidence>
<feature type="signal peptide" evidence="5">
    <location>
        <begin position="1"/>
        <end position="24"/>
    </location>
</feature>
<dbReference type="AlphaFoldDB" id="A0A200R194"/>
<dbReference type="PANTHER" id="PTHR12411">
    <property type="entry name" value="CYSTEINE PROTEASE FAMILY C1-RELATED"/>
    <property type="match status" value="1"/>
</dbReference>
<sequence length="519" mass="58098">MSRLKTQLVLHIFFICASLFSTHCLSLESESFSILSHDSDESSFVVSEERVVELFERWREKHGKVYKHEEEKKFKFESFKKNLKYIMERNYLKKMKKRGLRNDDDELIGHHEVGLNVFADMNNEEFREVYLSSKMAKPRKNHKMISELRKMEGQMMNCEAPASVDWRKKGVITAVKNQGQCGSCWAFSSTGAMESINAIVTGDLISLSEQELVDCDTSCNGCGGGNMDYAFEWVINNGGIDTESGYPYTAQDGTCNITKVETKVVTIDGYEDVAQEENALLCSVVNQPISVGIDGSALDFQLYTGGIYDGECSADPKDIDHAVLIVGYGSKDDQDYWIVKNSWGTGWGMGGYIYIKRNTDLEYGVCAINAMASYPTKNSVSPSPFPSPVIPPPPPPPPPSPCPSKCGEITYCPSDETCCCILDFYGVCLIYGCCEYENAVCCPDSIYCCPQDYPICAIEYGLCLRNSGDSIGVAAKKRKMAKPKFPWTKCDGTEEKHSPHQPNSLLWKRNHHHQFAAFR</sequence>
<keyword evidence="4" id="KW-0325">Glycoprotein</keyword>
<dbReference type="InParanoid" id="A0A200R194"/>
<dbReference type="OMA" id="KMAKHKF"/>
<dbReference type="InterPro" id="IPR039417">
    <property type="entry name" value="Peptidase_C1A_papain-like"/>
</dbReference>
<dbReference type="SUPFAM" id="SSF57277">
    <property type="entry name" value="Granulin repeat"/>
    <property type="match status" value="1"/>
</dbReference>
<keyword evidence="5" id="KW-0732">Signal</keyword>
<dbReference type="InterPro" id="IPR025661">
    <property type="entry name" value="Pept_asp_AS"/>
</dbReference>
<evidence type="ECO:0000256" key="5">
    <source>
        <dbReference type="SAM" id="SignalP"/>
    </source>
</evidence>
<comment type="similarity">
    <text evidence="1">Belongs to the peptidase C1 family.</text>
</comment>
<evidence type="ECO:0000313" key="9">
    <source>
        <dbReference type="EMBL" id="OVA16492.1"/>
    </source>
</evidence>
<dbReference type="InterPro" id="IPR025660">
    <property type="entry name" value="Pept_his_AS"/>
</dbReference>
<evidence type="ECO:0000256" key="2">
    <source>
        <dbReference type="ARBA" id="ARBA00022807"/>
    </source>
</evidence>
<dbReference type="InterPro" id="IPR037277">
    <property type="entry name" value="Granulin_sf"/>
</dbReference>
<dbReference type="InterPro" id="IPR000118">
    <property type="entry name" value="Granulin"/>
</dbReference>
<dbReference type="SMART" id="SM00848">
    <property type="entry name" value="Inhibitor_I29"/>
    <property type="match status" value="1"/>
</dbReference>
<dbReference type="EMBL" id="MVGT01000494">
    <property type="protein sequence ID" value="OVA16492.1"/>
    <property type="molecule type" value="Genomic_DNA"/>
</dbReference>
<dbReference type="PRINTS" id="PR00705">
    <property type="entry name" value="PAPAIN"/>
</dbReference>
<keyword evidence="2" id="KW-0378">Hydrolase</keyword>
<dbReference type="Pfam" id="PF00112">
    <property type="entry name" value="Peptidase_C1"/>
    <property type="match status" value="1"/>
</dbReference>
<reference evidence="9 10" key="1">
    <citation type="journal article" date="2017" name="Mol. Plant">
        <title>The Genome of Medicinal Plant Macleaya cordata Provides New Insights into Benzylisoquinoline Alkaloids Metabolism.</title>
        <authorList>
            <person name="Liu X."/>
            <person name="Liu Y."/>
            <person name="Huang P."/>
            <person name="Ma Y."/>
            <person name="Qing Z."/>
            <person name="Tang Q."/>
            <person name="Cao H."/>
            <person name="Cheng P."/>
            <person name="Zheng Y."/>
            <person name="Yuan Z."/>
            <person name="Zhou Y."/>
            <person name="Liu J."/>
            <person name="Tang Z."/>
            <person name="Zhuo Y."/>
            <person name="Zhang Y."/>
            <person name="Yu L."/>
            <person name="Huang J."/>
            <person name="Yang P."/>
            <person name="Peng Q."/>
            <person name="Zhang J."/>
            <person name="Jiang W."/>
            <person name="Zhang Z."/>
            <person name="Lin K."/>
            <person name="Ro D.K."/>
            <person name="Chen X."/>
            <person name="Xiong X."/>
            <person name="Shang Y."/>
            <person name="Huang S."/>
            <person name="Zeng J."/>
        </authorList>
    </citation>
    <scope>NUCLEOTIDE SEQUENCE [LARGE SCALE GENOMIC DNA]</scope>
    <source>
        <strain evidence="10">cv. BLH2017</strain>
        <tissue evidence="9">Root</tissue>
    </source>
</reference>
<dbReference type="SMART" id="SM00645">
    <property type="entry name" value="Pept_C1"/>
    <property type="match status" value="1"/>
</dbReference>
<dbReference type="InterPro" id="IPR000169">
    <property type="entry name" value="Pept_cys_AS"/>
</dbReference>
<keyword evidence="10" id="KW-1185">Reference proteome</keyword>
<keyword evidence="3" id="KW-1015">Disulfide bond</keyword>
<dbReference type="Pfam" id="PF08246">
    <property type="entry name" value="Inhibitor_I29"/>
    <property type="match status" value="1"/>
</dbReference>
<accession>A0A200R194</accession>
<comment type="caution">
    <text evidence="9">The sequence shown here is derived from an EMBL/GenBank/DDBJ whole genome shotgun (WGS) entry which is preliminary data.</text>
</comment>
<dbReference type="Proteomes" id="UP000195402">
    <property type="component" value="Unassembled WGS sequence"/>
</dbReference>
<evidence type="ECO:0000259" key="8">
    <source>
        <dbReference type="SMART" id="SM00848"/>
    </source>
</evidence>
<feature type="domain" description="Cathepsin propeptide inhibitor" evidence="8">
    <location>
        <begin position="55"/>
        <end position="126"/>
    </location>
</feature>
<feature type="domain" description="Peptidase C1A papain C-terminal" evidence="7">
    <location>
        <begin position="160"/>
        <end position="376"/>
    </location>
</feature>
<evidence type="ECO:0000256" key="4">
    <source>
        <dbReference type="ARBA" id="ARBA00023180"/>
    </source>
</evidence>
<dbReference type="FunFam" id="3.90.70.10:FF:000177">
    <property type="entry name" value="Cysteine proteinase RD21A"/>
    <property type="match status" value="1"/>
</dbReference>
<dbReference type="PROSITE" id="PS00639">
    <property type="entry name" value="THIOL_PROTEASE_HIS"/>
    <property type="match status" value="1"/>
</dbReference>
<name>A0A200R194_MACCD</name>
<dbReference type="InterPro" id="IPR013128">
    <property type="entry name" value="Peptidase_C1A"/>
</dbReference>
<dbReference type="SMART" id="SM00277">
    <property type="entry name" value="GRAN"/>
    <property type="match status" value="1"/>
</dbReference>
<dbReference type="PROSITE" id="PS00640">
    <property type="entry name" value="THIOL_PROTEASE_ASN"/>
    <property type="match status" value="1"/>
</dbReference>
<dbReference type="Gene3D" id="3.90.70.10">
    <property type="entry name" value="Cysteine proteinases"/>
    <property type="match status" value="1"/>
</dbReference>
<evidence type="ECO:0000259" key="6">
    <source>
        <dbReference type="SMART" id="SM00277"/>
    </source>
</evidence>
<keyword evidence="2" id="KW-0645">Protease</keyword>
<evidence type="ECO:0000313" key="10">
    <source>
        <dbReference type="Proteomes" id="UP000195402"/>
    </source>
</evidence>
<feature type="chain" id="PRO_5018733834" evidence="5">
    <location>
        <begin position="25"/>
        <end position="519"/>
    </location>
</feature>
<evidence type="ECO:0000259" key="7">
    <source>
        <dbReference type="SMART" id="SM00645"/>
    </source>
</evidence>
<dbReference type="CDD" id="cd02248">
    <property type="entry name" value="Peptidase_C1A"/>
    <property type="match status" value="1"/>
</dbReference>
<dbReference type="Pfam" id="PF00396">
    <property type="entry name" value="Granulin"/>
    <property type="match status" value="1"/>
</dbReference>
<dbReference type="InterPro" id="IPR013201">
    <property type="entry name" value="Prot_inhib_I29"/>
</dbReference>
<evidence type="ECO:0000256" key="3">
    <source>
        <dbReference type="ARBA" id="ARBA00023157"/>
    </source>
</evidence>
<gene>
    <name evidence="9" type="ORF">BVC80_8489g8</name>
</gene>
<keyword evidence="2" id="KW-0788">Thiol protease</keyword>
<dbReference type="GO" id="GO:0008234">
    <property type="term" value="F:cysteine-type peptidase activity"/>
    <property type="evidence" value="ECO:0007669"/>
    <property type="project" value="UniProtKB-KW"/>
</dbReference>
<proteinExistence type="inferred from homology"/>
<dbReference type="STRING" id="56857.A0A200R194"/>
<dbReference type="Gene3D" id="2.10.25.160">
    <property type="entry name" value="Granulin"/>
    <property type="match status" value="1"/>
</dbReference>
<feature type="domain" description="Granulins" evidence="6">
    <location>
        <begin position="406"/>
        <end position="463"/>
    </location>
</feature>
<protein>
    <submittedName>
        <fullName evidence="9">Granulin</fullName>
    </submittedName>
</protein>
<dbReference type="PROSITE" id="PS00139">
    <property type="entry name" value="THIOL_PROTEASE_CYS"/>
    <property type="match status" value="1"/>
</dbReference>
<dbReference type="SUPFAM" id="SSF54001">
    <property type="entry name" value="Cysteine proteinases"/>
    <property type="match status" value="1"/>
</dbReference>
<dbReference type="InterPro" id="IPR000668">
    <property type="entry name" value="Peptidase_C1A_C"/>
</dbReference>
<dbReference type="InterPro" id="IPR038765">
    <property type="entry name" value="Papain-like_cys_pep_sf"/>
</dbReference>
<organism evidence="9 10">
    <name type="scientific">Macleaya cordata</name>
    <name type="common">Five-seeded plume-poppy</name>
    <name type="synonym">Bocconia cordata</name>
    <dbReference type="NCBI Taxonomy" id="56857"/>
    <lineage>
        <taxon>Eukaryota</taxon>
        <taxon>Viridiplantae</taxon>
        <taxon>Streptophyta</taxon>
        <taxon>Embryophyta</taxon>
        <taxon>Tracheophyta</taxon>
        <taxon>Spermatophyta</taxon>
        <taxon>Magnoliopsida</taxon>
        <taxon>Ranunculales</taxon>
        <taxon>Papaveraceae</taxon>
        <taxon>Papaveroideae</taxon>
        <taxon>Macleaya</taxon>
    </lineage>
</organism>
<dbReference type="OrthoDB" id="10253408at2759"/>
<dbReference type="GO" id="GO:0006508">
    <property type="term" value="P:proteolysis"/>
    <property type="evidence" value="ECO:0007669"/>
    <property type="project" value="InterPro"/>
</dbReference>